<keyword evidence="3" id="KW-0238">DNA-binding</keyword>
<organism evidence="6">
    <name type="scientific">Thermohahella caldifontis</name>
    <dbReference type="NCBI Taxonomy" id="3142973"/>
    <lineage>
        <taxon>Bacteria</taxon>
        <taxon>Pseudomonadati</taxon>
        <taxon>Pseudomonadota</taxon>
        <taxon>Gammaproteobacteria</taxon>
        <taxon>Oceanospirillales</taxon>
        <taxon>Hahellaceae</taxon>
        <taxon>Thermohahella</taxon>
    </lineage>
</organism>
<evidence type="ECO:0000256" key="2">
    <source>
        <dbReference type="ARBA" id="ARBA00023015"/>
    </source>
</evidence>
<dbReference type="KEGG" id="tcd:AAIA72_02030"/>
<dbReference type="InterPro" id="IPR036390">
    <property type="entry name" value="WH_DNA-bd_sf"/>
</dbReference>
<dbReference type="Gene3D" id="1.10.10.10">
    <property type="entry name" value="Winged helix-like DNA-binding domain superfamily/Winged helix DNA-binding domain"/>
    <property type="match status" value="1"/>
</dbReference>
<dbReference type="Pfam" id="PF03466">
    <property type="entry name" value="LysR_substrate"/>
    <property type="match status" value="1"/>
</dbReference>
<dbReference type="RefSeq" id="WP_369601791.1">
    <property type="nucleotide sequence ID" value="NZ_CP154858.1"/>
</dbReference>
<accession>A0AB39UWR5</accession>
<dbReference type="InterPro" id="IPR005119">
    <property type="entry name" value="LysR_subst-bd"/>
</dbReference>
<evidence type="ECO:0000256" key="4">
    <source>
        <dbReference type="ARBA" id="ARBA00023163"/>
    </source>
</evidence>
<feature type="domain" description="HTH lysR-type" evidence="5">
    <location>
        <begin position="1"/>
        <end position="58"/>
    </location>
</feature>
<keyword evidence="2" id="KW-0805">Transcription regulation</keyword>
<dbReference type="SUPFAM" id="SSF53850">
    <property type="entry name" value="Periplasmic binding protein-like II"/>
    <property type="match status" value="1"/>
</dbReference>
<dbReference type="FunFam" id="1.10.10.10:FF:000001">
    <property type="entry name" value="LysR family transcriptional regulator"/>
    <property type="match status" value="1"/>
</dbReference>
<dbReference type="EMBL" id="CP154858">
    <property type="protein sequence ID" value="XDT72787.1"/>
    <property type="molecule type" value="Genomic_DNA"/>
</dbReference>
<dbReference type="PANTHER" id="PTHR30126:SF2">
    <property type="entry name" value="HTH-TYPE TRANSCRIPTIONAL REGULATOR YJIE"/>
    <property type="match status" value="1"/>
</dbReference>
<dbReference type="AlphaFoldDB" id="A0AB39UWR5"/>
<proteinExistence type="inferred from homology"/>
<evidence type="ECO:0000313" key="6">
    <source>
        <dbReference type="EMBL" id="XDT72787.1"/>
    </source>
</evidence>
<sequence length="315" mass="36441">MEIRWLEDFIALARTRHFSRAAEEQNVTQPTFSRRIKMLEEEMGVQLIDRNSLPLSLTPAGEIFLESAREITELLADTRERCQQIRQRQENRLVFATSQTLYLCLYKSWVEPFCARQEVDVELNLKSTAWEPRDFVQALLQKRCDLMMYYWHPALDIAGDLGRNEFEFVRLCDEKLVPYSVPDESGRPRYALPGSRRRPLPFIDYHHGAPLKPVVSASLQARSQPPFLTTVNTNFHSVSIKAMIKEGFGVGWIPSRLAQEAEQFGKLVRAGGPEWDIPVEIRLYRWKENHNVNLARFWAGLQDRKVVQPVMPAAG</sequence>
<gene>
    <name evidence="6" type="ORF">AAIA72_02030</name>
</gene>
<reference evidence="6" key="1">
    <citation type="submission" date="2024-05" db="EMBL/GenBank/DDBJ databases">
        <title>Genome sequencing of novel strain.</title>
        <authorList>
            <person name="Ganbat D."/>
            <person name="Ganbat S."/>
            <person name="Lee S.-J."/>
        </authorList>
    </citation>
    <scope>NUCLEOTIDE SEQUENCE</scope>
    <source>
        <strain evidence="6">SMD15-11</strain>
    </source>
</reference>
<evidence type="ECO:0000256" key="1">
    <source>
        <dbReference type="ARBA" id="ARBA00009437"/>
    </source>
</evidence>
<evidence type="ECO:0000256" key="3">
    <source>
        <dbReference type="ARBA" id="ARBA00023125"/>
    </source>
</evidence>
<dbReference type="PRINTS" id="PR00039">
    <property type="entry name" value="HTHLYSR"/>
</dbReference>
<dbReference type="InterPro" id="IPR036388">
    <property type="entry name" value="WH-like_DNA-bd_sf"/>
</dbReference>
<protein>
    <submittedName>
        <fullName evidence="6">LysR family transcriptional regulator</fullName>
    </submittedName>
</protein>
<dbReference type="SUPFAM" id="SSF46785">
    <property type="entry name" value="Winged helix' DNA-binding domain"/>
    <property type="match status" value="1"/>
</dbReference>
<dbReference type="PROSITE" id="PS50931">
    <property type="entry name" value="HTH_LYSR"/>
    <property type="match status" value="1"/>
</dbReference>
<evidence type="ECO:0000259" key="5">
    <source>
        <dbReference type="PROSITE" id="PS50931"/>
    </source>
</evidence>
<comment type="similarity">
    <text evidence="1">Belongs to the LysR transcriptional regulatory family.</text>
</comment>
<name>A0AB39UWR5_9GAMM</name>
<dbReference type="GO" id="GO:0003700">
    <property type="term" value="F:DNA-binding transcription factor activity"/>
    <property type="evidence" value="ECO:0007669"/>
    <property type="project" value="InterPro"/>
</dbReference>
<dbReference type="InterPro" id="IPR000847">
    <property type="entry name" value="LysR_HTH_N"/>
</dbReference>
<dbReference type="PANTHER" id="PTHR30126">
    <property type="entry name" value="HTH-TYPE TRANSCRIPTIONAL REGULATOR"/>
    <property type="match status" value="1"/>
</dbReference>
<dbReference type="GO" id="GO:0000976">
    <property type="term" value="F:transcription cis-regulatory region binding"/>
    <property type="evidence" value="ECO:0007669"/>
    <property type="project" value="TreeGrafter"/>
</dbReference>
<keyword evidence="4" id="KW-0804">Transcription</keyword>
<dbReference type="Pfam" id="PF00126">
    <property type="entry name" value="HTH_1"/>
    <property type="match status" value="1"/>
</dbReference>